<evidence type="ECO:0000256" key="10">
    <source>
        <dbReference type="ARBA" id="ARBA00023157"/>
    </source>
</evidence>
<keyword evidence="5" id="KW-0963">Cytoplasm</keyword>
<evidence type="ECO:0000313" key="15">
    <source>
        <dbReference type="Proteomes" id="UP000594220"/>
    </source>
</evidence>
<keyword evidence="8 13" id="KW-1133">Transmembrane helix</keyword>
<proteinExistence type="inferred from homology"/>
<sequence length="105" mass="12561">MTREQYILATQQNNLPRTENPQFYPVGIYGWRKRCLYFFVLLLLVTMIVNLAMTIWILKVMNFTVVSTTMILHLLLFMLTICAAYFFPPFFLVHIHLISFIYIYI</sequence>
<reference evidence="14" key="2">
    <citation type="submission" date="2025-09" db="UniProtKB">
        <authorList>
            <consortium name="Ensembl"/>
        </authorList>
    </citation>
    <scope>IDENTIFICATION</scope>
</reference>
<evidence type="ECO:0000256" key="13">
    <source>
        <dbReference type="SAM" id="Phobius"/>
    </source>
</evidence>
<feature type="transmembrane region" description="Helical" evidence="13">
    <location>
        <begin position="36"/>
        <end position="58"/>
    </location>
</feature>
<evidence type="ECO:0000256" key="2">
    <source>
        <dbReference type="ARBA" id="ARBA00004274"/>
    </source>
</evidence>
<dbReference type="InterPro" id="IPR006875">
    <property type="entry name" value="Sarcoglycan"/>
</dbReference>
<dbReference type="GO" id="GO:0060047">
    <property type="term" value="P:heart contraction"/>
    <property type="evidence" value="ECO:0007669"/>
    <property type="project" value="TreeGrafter"/>
</dbReference>
<dbReference type="PANTHER" id="PTHR12939">
    <property type="entry name" value="SARCOGLYCAN"/>
    <property type="match status" value="1"/>
</dbReference>
<comment type="subcellular location">
    <subcellularLocation>
        <location evidence="2">Cell membrane</location>
        <location evidence="2">Sarcolemma</location>
        <topology evidence="2">Single-pass type II membrane protein</topology>
    </subcellularLocation>
    <subcellularLocation>
        <location evidence="1">Cytoplasm</location>
        <location evidence="1">Cytoskeleton</location>
    </subcellularLocation>
</comment>
<dbReference type="Ensembl" id="ENSCPRT00005017824.1">
    <property type="protein sequence ID" value="ENSCPRP00005015180.1"/>
    <property type="gene ID" value="ENSCPRG00005010660.1"/>
</dbReference>
<keyword evidence="11" id="KW-0325">Glycoprotein</keyword>
<dbReference type="GO" id="GO:0048738">
    <property type="term" value="P:cardiac muscle tissue development"/>
    <property type="evidence" value="ECO:0007669"/>
    <property type="project" value="TreeGrafter"/>
</dbReference>
<keyword evidence="6 13" id="KW-0812">Transmembrane</keyword>
<evidence type="ECO:0000256" key="4">
    <source>
        <dbReference type="ARBA" id="ARBA00022475"/>
    </source>
</evidence>
<dbReference type="AlphaFoldDB" id="A0A7M4EUH7"/>
<dbReference type="GO" id="GO:0042383">
    <property type="term" value="C:sarcolemma"/>
    <property type="evidence" value="ECO:0007669"/>
    <property type="project" value="UniProtKB-SubCell"/>
</dbReference>
<keyword evidence="4" id="KW-1003">Cell membrane</keyword>
<evidence type="ECO:0000256" key="9">
    <source>
        <dbReference type="ARBA" id="ARBA00023136"/>
    </source>
</evidence>
<evidence type="ECO:0000256" key="12">
    <source>
        <dbReference type="ARBA" id="ARBA00023212"/>
    </source>
</evidence>
<dbReference type="Proteomes" id="UP000594220">
    <property type="component" value="Unplaced"/>
</dbReference>
<keyword evidence="7" id="KW-0735">Signal-anchor</keyword>
<accession>A0A7M4EUH7</accession>
<evidence type="ECO:0000256" key="3">
    <source>
        <dbReference type="ARBA" id="ARBA00007574"/>
    </source>
</evidence>
<evidence type="ECO:0000256" key="6">
    <source>
        <dbReference type="ARBA" id="ARBA00022692"/>
    </source>
</evidence>
<dbReference type="GO" id="GO:0005856">
    <property type="term" value="C:cytoskeleton"/>
    <property type="evidence" value="ECO:0007669"/>
    <property type="project" value="UniProtKB-SubCell"/>
</dbReference>
<evidence type="ECO:0000256" key="7">
    <source>
        <dbReference type="ARBA" id="ARBA00022968"/>
    </source>
</evidence>
<dbReference type="Pfam" id="PF04790">
    <property type="entry name" value="Sarcoglycan_1"/>
    <property type="match status" value="1"/>
</dbReference>
<organism evidence="14 15">
    <name type="scientific">Crocodylus porosus</name>
    <name type="common">Saltwater crocodile</name>
    <name type="synonym">Estuarine crocodile</name>
    <dbReference type="NCBI Taxonomy" id="8502"/>
    <lineage>
        <taxon>Eukaryota</taxon>
        <taxon>Metazoa</taxon>
        <taxon>Chordata</taxon>
        <taxon>Craniata</taxon>
        <taxon>Vertebrata</taxon>
        <taxon>Euteleostomi</taxon>
        <taxon>Archelosauria</taxon>
        <taxon>Archosauria</taxon>
        <taxon>Crocodylia</taxon>
        <taxon>Longirostres</taxon>
        <taxon>Crocodylidae</taxon>
        <taxon>Crocodylus</taxon>
    </lineage>
</organism>
<keyword evidence="10" id="KW-1015">Disulfide bond</keyword>
<reference evidence="14" key="1">
    <citation type="submission" date="2025-08" db="UniProtKB">
        <authorList>
            <consortium name="Ensembl"/>
        </authorList>
    </citation>
    <scope>IDENTIFICATION</scope>
</reference>
<name>A0A7M4EUH7_CROPO</name>
<dbReference type="InterPro" id="IPR039972">
    <property type="entry name" value="Sarcoglycan_gamma/delta/zeta"/>
</dbReference>
<feature type="transmembrane region" description="Helical" evidence="13">
    <location>
        <begin position="70"/>
        <end position="103"/>
    </location>
</feature>
<keyword evidence="12" id="KW-0206">Cytoskeleton</keyword>
<dbReference type="PANTHER" id="PTHR12939:SF5">
    <property type="entry name" value="ZETA-SARCOGLYCAN"/>
    <property type="match status" value="1"/>
</dbReference>
<protein>
    <submittedName>
        <fullName evidence="14">Uncharacterized protein</fullName>
    </submittedName>
</protein>
<keyword evidence="9 13" id="KW-0472">Membrane</keyword>
<evidence type="ECO:0000256" key="11">
    <source>
        <dbReference type="ARBA" id="ARBA00023180"/>
    </source>
</evidence>
<dbReference type="OMA" id="YTHHRAT"/>
<dbReference type="GO" id="GO:0016012">
    <property type="term" value="C:sarcoglycan complex"/>
    <property type="evidence" value="ECO:0007669"/>
    <property type="project" value="InterPro"/>
</dbReference>
<comment type="similarity">
    <text evidence="3">Belongs to the sarcoglycan beta/delta/gamma/zeta family.</text>
</comment>
<evidence type="ECO:0000313" key="14">
    <source>
        <dbReference type="Ensembl" id="ENSCPRP00005015180.1"/>
    </source>
</evidence>
<keyword evidence="15" id="KW-1185">Reference proteome</keyword>
<dbReference type="GeneTree" id="ENSGT00940000157146"/>
<evidence type="ECO:0000256" key="5">
    <source>
        <dbReference type="ARBA" id="ARBA00022490"/>
    </source>
</evidence>
<evidence type="ECO:0000256" key="1">
    <source>
        <dbReference type="ARBA" id="ARBA00004245"/>
    </source>
</evidence>
<evidence type="ECO:0000256" key="8">
    <source>
        <dbReference type="ARBA" id="ARBA00022989"/>
    </source>
</evidence>